<keyword evidence="2 5" id="KW-0812">Transmembrane</keyword>
<proteinExistence type="predicted"/>
<accession>A0AAD8PK15</accession>
<dbReference type="AlphaFoldDB" id="A0AAD8PK15"/>
<evidence type="ECO:0000313" key="6">
    <source>
        <dbReference type="EMBL" id="KAK1566183.1"/>
    </source>
</evidence>
<gene>
    <name evidence="6" type="ORF">LY79DRAFT_572503</name>
</gene>
<comment type="caution">
    <text evidence="6">The sequence shown here is derived from an EMBL/GenBank/DDBJ whole genome shotgun (WGS) entry which is preliminary data.</text>
</comment>
<name>A0AAD8PK15_9PEZI</name>
<evidence type="ECO:0000256" key="2">
    <source>
        <dbReference type="ARBA" id="ARBA00022692"/>
    </source>
</evidence>
<reference evidence="6" key="1">
    <citation type="submission" date="2021-06" db="EMBL/GenBank/DDBJ databases">
        <title>Comparative genomics, transcriptomics and evolutionary studies reveal genomic signatures of adaptation to plant cell wall in hemibiotrophic fungi.</title>
        <authorList>
            <consortium name="DOE Joint Genome Institute"/>
            <person name="Baroncelli R."/>
            <person name="Diaz J.F."/>
            <person name="Benocci T."/>
            <person name="Peng M."/>
            <person name="Battaglia E."/>
            <person name="Haridas S."/>
            <person name="Andreopoulos W."/>
            <person name="Labutti K."/>
            <person name="Pangilinan J."/>
            <person name="Floch G.L."/>
            <person name="Makela M.R."/>
            <person name="Henrissat B."/>
            <person name="Grigoriev I.V."/>
            <person name="Crouch J.A."/>
            <person name="De Vries R.P."/>
            <person name="Sukno S.A."/>
            <person name="Thon M.R."/>
        </authorList>
    </citation>
    <scope>NUCLEOTIDE SEQUENCE</scope>
    <source>
        <strain evidence="6">CBS 125086</strain>
    </source>
</reference>
<dbReference type="InterPro" id="IPR036259">
    <property type="entry name" value="MFS_trans_sf"/>
</dbReference>
<evidence type="ECO:0000256" key="1">
    <source>
        <dbReference type="ARBA" id="ARBA00004141"/>
    </source>
</evidence>
<dbReference type="Proteomes" id="UP001230504">
    <property type="component" value="Unassembled WGS sequence"/>
</dbReference>
<dbReference type="InterPro" id="IPR005828">
    <property type="entry name" value="MFS_sugar_transport-like"/>
</dbReference>
<dbReference type="GO" id="GO:0005351">
    <property type="term" value="F:carbohydrate:proton symporter activity"/>
    <property type="evidence" value="ECO:0007669"/>
    <property type="project" value="TreeGrafter"/>
</dbReference>
<evidence type="ECO:0000256" key="5">
    <source>
        <dbReference type="SAM" id="Phobius"/>
    </source>
</evidence>
<keyword evidence="4 5" id="KW-0472">Membrane</keyword>
<dbReference type="RefSeq" id="XP_060407385.1">
    <property type="nucleotide sequence ID" value="XM_060559368.1"/>
</dbReference>
<organism evidence="6 7">
    <name type="scientific">Colletotrichum navitas</name>
    <dbReference type="NCBI Taxonomy" id="681940"/>
    <lineage>
        <taxon>Eukaryota</taxon>
        <taxon>Fungi</taxon>
        <taxon>Dikarya</taxon>
        <taxon>Ascomycota</taxon>
        <taxon>Pezizomycotina</taxon>
        <taxon>Sordariomycetes</taxon>
        <taxon>Hypocreomycetidae</taxon>
        <taxon>Glomerellales</taxon>
        <taxon>Glomerellaceae</taxon>
        <taxon>Colletotrichum</taxon>
        <taxon>Colletotrichum graminicola species complex</taxon>
    </lineage>
</organism>
<evidence type="ECO:0000313" key="7">
    <source>
        <dbReference type="Proteomes" id="UP001230504"/>
    </source>
</evidence>
<feature type="transmembrane region" description="Helical" evidence="5">
    <location>
        <begin position="7"/>
        <end position="26"/>
    </location>
</feature>
<protein>
    <recommendedName>
        <fullName evidence="8">Quinate permease</fullName>
    </recommendedName>
</protein>
<dbReference type="PANTHER" id="PTHR48022:SF67">
    <property type="entry name" value="QUINATE TRANSPORTER, PUTATIVE (AFU_ORTHOLOGUE AFUA_4G14670)-RELATED"/>
    <property type="match status" value="1"/>
</dbReference>
<dbReference type="SUPFAM" id="SSF103473">
    <property type="entry name" value="MFS general substrate transporter"/>
    <property type="match status" value="1"/>
</dbReference>
<comment type="subcellular location">
    <subcellularLocation>
        <location evidence="1">Membrane</location>
        <topology evidence="1">Multi-pass membrane protein</topology>
    </subcellularLocation>
</comment>
<evidence type="ECO:0000256" key="4">
    <source>
        <dbReference type="ARBA" id="ARBA00023136"/>
    </source>
</evidence>
<keyword evidence="7" id="KW-1185">Reference proteome</keyword>
<dbReference type="EMBL" id="JAHLJV010000154">
    <property type="protein sequence ID" value="KAK1566183.1"/>
    <property type="molecule type" value="Genomic_DNA"/>
</dbReference>
<dbReference type="Gene3D" id="1.20.1250.20">
    <property type="entry name" value="MFS general substrate transporter like domains"/>
    <property type="match status" value="1"/>
</dbReference>
<dbReference type="GeneID" id="85443608"/>
<keyword evidence="3 5" id="KW-1133">Transmembrane helix</keyword>
<dbReference type="InterPro" id="IPR050360">
    <property type="entry name" value="MFS_Sugar_Transporters"/>
</dbReference>
<evidence type="ECO:0000256" key="3">
    <source>
        <dbReference type="ARBA" id="ARBA00022989"/>
    </source>
</evidence>
<dbReference type="Pfam" id="PF00083">
    <property type="entry name" value="Sugar_tr"/>
    <property type="match status" value="1"/>
</dbReference>
<sequence length="88" mass="10045">MLKNWKWGTYIFFAVFLAASVVWVWFCLPETKGVTLEEMDRVFGSNTAAEDTILLEQARRDVGLTEDLEDNAIRSEKKSLGETQLESV</sequence>
<evidence type="ECO:0008006" key="8">
    <source>
        <dbReference type="Google" id="ProtNLM"/>
    </source>
</evidence>
<dbReference type="PANTHER" id="PTHR48022">
    <property type="entry name" value="PLASTIDIC GLUCOSE TRANSPORTER 4"/>
    <property type="match status" value="1"/>
</dbReference>
<dbReference type="GO" id="GO:0016020">
    <property type="term" value="C:membrane"/>
    <property type="evidence" value="ECO:0007669"/>
    <property type="project" value="UniProtKB-SubCell"/>
</dbReference>